<dbReference type="GO" id="GO:0005764">
    <property type="term" value="C:lysosome"/>
    <property type="evidence" value="ECO:0007669"/>
    <property type="project" value="UniProtKB-SubCell"/>
</dbReference>
<evidence type="ECO:0000256" key="4">
    <source>
        <dbReference type="ARBA" id="ARBA00022729"/>
    </source>
</evidence>
<evidence type="ECO:0000256" key="11">
    <source>
        <dbReference type="ARBA" id="ARBA00051025"/>
    </source>
</evidence>
<dbReference type="Pfam" id="PF00112">
    <property type="entry name" value="Peptidase_C1"/>
    <property type="match status" value="1"/>
</dbReference>
<feature type="region of interest" description="Disordered" evidence="15">
    <location>
        <begin position="79"/>
        <end position="120"/>
    </location>
</feature>
<dbReference type="FunFam" id="3.90.70.10:FF:000079">
    <property type="entry name" value="Cathepsin O"/>
    <property type="match status" value="1"/>
</dbReference>
<dbReference type="CDD" id="cd02248">
    <property type="entry name" value="Peptidase_C1A"/>
    <property type="match status" value="1"/>
</dbReference>
<feature type="region of interest" description="Disordered" evidence="15">
    <location>
        <begin position="17"/>
        <end position="51"/>
    </location>
</feature>
<reference evidence="18" key="2">
    <citation type="submission" date="2025-09" db="UniProtKB">
        <authorList>
            <consortium name="Ensembl"/>
        </authorList>
    </citation>
    <scope>IDENTIFICATION</scope>
</reference>
<dbReference type="PROSITE" id="PS00139">
    <property type="entry name" value="THIOL_PROTEASE_CYS"/>
    <property type="match status" value="1"/>
</dbReference>
<keyword evidence="9" id="KW-0325">Glycoprotein</keyword>
<feature type="chain" id="PRO_5034014377" description="Cathepsin O" evidence="16">
    <location>
        <begin position="20"/>
        <end position="420"/>
    </location>
</feature>
<evidence type="ECO:0000256" key="6">
    <source>
        <dbReference type="ARBA" id="ARBA00022807"/>
    </source>
</evidence>
<dbReference type="Proteomes" id="UP000694404">
    <property type="component" value="Unplaced"/>
</dbReference>
<comment type="function">
    <text evidence="12">Proteolytic enzyme possibly involved in normal cellular protein degradation and turnover.</text>
</comment>
<keyword evidence="19" id="KW-1185">Reference proteome</keyword>
<dbReference type="OMA" id="SAVEWHW"/>
<evidence type="ECO:0000259" key="17">
    <source>
        <dbReference type="SMART" id="SM00645"/>
    </source>
</evidence>
<dbReference type="PRINTS" id="PR00705">
    <property type="entry name" value="PAPAIN"/>
</dbReference>
<dbReference type="EC" id="3.4.22.42" evidence="13"/>
<comment type="catalytic activity">
    <reaction evidence="11">
        <text>The recombinant human enzyme hydrolyzes synthetic endopeptidase substrates including Z-Phe-Arg-NHMec and Z-Arg-Arg-NHMec.</text>
        <dbReference type="EC" id="3.4.22.42"/>
    </reaction>
</comment>
<dbReference type="SUPFAM" id="SSF54001">
    <property type="entry name" value="Cysteine proteinases"/>
    <property type="match status" value="1"/>
</dbReference>
<dbReference type="Gene3D" id="3.90.70.10">
    <property type="entry name" value="Cysteine proteinases"/>
    <property type="match status" value="1"/>
</dbReference>
<dbReference type="InterPro" id="IPR039417">
    <property type="entry name" value="Peptidase_C1A_papain-like"/>
</dbReference>
<sequence>MKLLGLWLLCRLLPGGGRSSPQPSGIQPRGNSGGRTELPGSLSLSHARWGSRDGREEAALRVGTDCSCAHPCVGLRSLRPPRPHPRSVSACSSPKQPPRPAAPATPSASLPATPHPPCTCTSPEPAALPWAPILPGASHPLPLLARESIKRIRSLNSLSSDDNTTAFYGINQFSHLFPEDFKAIYLKSRPYSVPRYTEVLKRKETPLPAKFDWRDKNVVTQVRNQQTCGGCWAFSVVGGIESAYAIKMKILEELSVQQVIDCSYNNYGCHGGSTVSALSWLNQTQVKLVKDSEYTFKAQTGLCHYFQSSDIGVSITDYTAYDFSGQEDEMMKKLVNCGPLAVTVDAVSWQDYLGGIIQYHCSSGKANHAVLITGFDRTGSIPYWIVRNSWGRTWGINGYAHIKIGSNVCGIADTVSSVFV</sequence>
<keyword evidence="6" id="KW-0788">Thiol protease</keyword>
<reference evidence="18" key="1">
    <citation type="submission" date="2025-08" db="UniProtKB">
        <authorList>
            <consortium name="Ensembl"/>
        </authorList>
    </citation>
    <scope>IDENTIFICATION</scope>
</reference>
<keyword evidence="4 16" id="KW-0732">Signal</keyword>
<dbReference type="SMART" id="SM00645">
    <property type="entry name" value="Pept_C1"/>
    <property type="match status" value="1"/>
</dbReference>
<evidence type="ECO:0000256" key="7">
    <source>
        <dbReference type="ARBA" id="ARBA00023145"/>
    </source>
</evidence>
<dbReference type="GO" id="GO:0006508">
    <property type="term" value="P:proteolysis"/>
    <property type="evidence" value="ECO:0007669"/>
    <property type="project" value="UniProtKB-KW"/>
</dbReference>
<dbReference type="InterPro" id="IPR000169">
    <property type="entry name" value="Pept_cys_AS"/>
</dbReference>
<protein>
    <recommendedName>
        <fullName evidence="14">Cathepsin O</fullName>
        <ecNumber evidence="13">3.4.22.42</ecNumber>
    </recommendedName>
</protein>
<dbReference type="Ensembl" id="ENSCABT00000001449.1">
    <property type="protein sequence ID" value="ENSCABP00000001343.1"/>
    <property type="gene ID" value="ENSCABG00000001108.1"/>
</dbReference>
<comment type="similarity">
    <text evidence="2">Belongs to the peptidase C1 family.</text>
</comment>
<dbReference type="InterPro" id="IPR000668">
    <property type="entry name" value="Peptidase_C1A_C"/>
</dbReference>
<dbReference type="GO" id="GO:0008234">
    <property type="term" value="F:cysteine-type peptidase activity"/>
    <property type="evidence" value="ECO:0007669"/>
    <property type="project" value="UniProtKB-KW"/>
</dbReference>
<comment type="subcellular location">
    <subcellularLocation>
        <location evidence="1">Lysosome</location>
    </subcellularLocation>
</comment>
<evidence type="ECO:0000256" key="8">
    <source>
        <dbReference type="ARBA" id="ARBA00023157"/>
    </source>
</evidence>
<dbReference type="PANTHER" id="PTHR12411">
    <property type="entry name" value="CYSTEINE PROTEASE FAMILY C1-RELATED"/>
    <property type="match status" value="1"/>
</dbReference>
<keyword evidence="7" id="KW-0865">Zymogen</keyword>
<evidence type="ECO:0000256" key="5">
    <source>
        <dbReference type="ARBA" id="ARBA00022801"/>
    </source>
</evidence>
<gene>
    <name evidence="18" type="primary">CTSO</name>
</gene>
<evidence type="ECO:0000313" key="18">
    <source>
        <dbReference type="Ensembl" id="ENSCABP00000001343.1"/>
    </source>
</evidence>
<dbReference type="AlphaFoldDB" id="A0A8C0FYY9"/>
<dbReference type="InterPro" id="IPR025660">
    <property type="entry name" value="Pept_his_AS"/>
</dbReference>
<evidence type="ECO:0000256" key="3">
    <source>
        <dbReference type="ARBA" id="ARBA00022670"/>
    </source>
</evidence>
<evidence type="ECO:0000256" key="15">
    <source>
        <dbReference type="SAM" id="MobiDB-lite"/>
    </source>
</evidence>
<evidence type="ECO:0000256" key="10">
    <source>
        <dbReference type="ARBA" id="ARBA00023228"/>
    </source>
</evidence>
<keyword evidence="3" id="KW-0645">Protease</keyword>
<evidence type="ECO:0000256" key="13">
    <source>
        <dbReference type="ARBA" id="ARBA00066464"/>
    </source>
</evidence>
<accession>A0A8C0FYY9</accession>
<keyword evidence="8" id="KW-1015">Disulfide bond</keyword>
<evidence type="ECO:0000313" key="19">
    <source>
        <dbReference type="Proteomes" id="UP000694404"/>
    </source>
</evidence>
<proteinExistence type="inferred from homology"/>
<feature type="signal peptide" evidence="16">
    <location>
        <begin position="1"/>
        <end position="19"/>
    </location>
</feature>
<evidence type="ECO:0000256" key="12">
    <source>
        <dbReference type="ARBA" id="ARBA00053492"/>
    </source>
</evidence>
<evidence type="ECO:0000256" key="14">
    <source>
        <dbReference type="ARBA" id="ARBA00072046"/>
    </source>
</evidence>
<dbReference type="GeneTree" id="ENSGT00940000159253"/>
<keyword evidence="5" id="KW-0378">Hydrolase</keyword>
<dbReference type="InterPro" id="IPR013128">
    <property type="entry name" value="Peptidase_C1A"/>
</dbReference>
<feature type="domain" description="Peptidase C1A papain C-terminal" evidence="17">
    <location>
        <begin position="207"/>
        <end position="419"/>
    </location>
</feature>
<dbReference type="PROSITE" id="PS00639">
    <property type="entry name" value="THIOL_PROTEASE_HIS"/>
    <property type="match status" value="1"/>
</dbReference>
<evidence type="ECO:0000256" key="9">
    <source>
        <dbReference type="ARBA" id="ARBA00023180"/>
    </source>
</evidence>
<evidence type="ECO:0000256" key="16">
    <source>
        <dbReference type="SAM" id="SignalP"/>
    </source>
</evidence>
<feature type="compositionally biased region" description="Low complexity" evidence="15">
    <location>
        <begin position="17"/>
        <end position="30"/>
    </location>
</feature>
<organism evidence="18 19">
    <name type="scientific">Chelonoidis abingdonii</name>
    <name type="common">Abingdon island giant tortoise</name>
    <name type="synonym">Testudo abingdonii</name>
    <dbReference type="NCBI Taxonomy" id="106734"/>
    <lineage>
        <taxon>Eukaryota</taxon>
        <taxon>Metazoa</taxon>
        <taxon>Chordata</taxon>
        <taxon>Craniata</taxon>
        <taxon>Vertebrata</taxon>
        <taxon>Euteleostomi</taxon>
        <taxon>Archelosauria</taxon>
        <taxon>Testudinata</taxon>
        <taxon>Testudines</taxon>
        <taxon>Cryptodira</taxon>
        <taxon>Durocryptodira</taxon>
        <taxon>Testudinoidea</taxon>
        <taxon>Testudinidae</taxon>
        <taxon>Chelonoidis</taxon>
    </lineage>
</organism>
<evidence type="ECO:0000256" key="2">
    <source>
        <dbReference type="ARBA" id="ARBA00008455"/>
    </source>
</evidence>
<name>A0A8C0FYY9_CHEAB</name>
<keyword evidence="10" id="KW-0458">Lysosome</keyword>
<evidence type="ECO:0000256" key="1">
    <source>
        <dbReference type="ARBA" id="ARBA00004371"/>
    </source>
</evidence>
<dbReference type="InterPro" id="IPR038765">
    <property type="entry name" value="Papain-like_cys_pep_sf"/>
</dbReference>